<organism evidence="12 14">
    <name type="scientific">Bursaphelenchus xylophilus</name>
    <name type="common">Pinewood nematode worm</name>
    <name type="synonym">Aphelenchoides xylophilus</name>
    <dbReference type="NCBI Taxonomy" id="6326"/>
    <lineage>
        <taxon>Eukaryota</taxon>
        <taxon>Metazoa</taxon>
        <taxon>Ecdysozoa</taxon>
        <taxon>Nematoda</taxon>
        <taxon>Chromadorea</taxon>
        <taxon>Rhabditida</taxon>
        <taxon>Tylenchina</taxon>
        <taxon>Tylenchomorpha</taxon>
        <taxon>Aphelenchoidea</taxon>
        <taxon>Aphelenchoididae</taxon>
        <taxon>Bursaphelenchus</taxon>
    </lineage>
</organism>
<dbReference type="Pfam" id="PF08246">
    <property type="entry name" value="Inhibitor_I29"/>
    <property type="match status" value="1"/>
</dbReference>
<evidence type="ECO:0000256" key="5">
    <source>
        <dbReference type="ARBA" id="ARBA00023145"/>
    </source>
</evidence>
<dbReference type="SMART" id="SM00848">
    <property type="entry name" value="Inhibitor_I29"/>
    <property type="match status" value="1"/>
</dbReference>
<reference evidence="11" key="2">
    <citation type="submission" date="2020-08" db="EMBL/GenBank/DDBJ databases">
        <authorList>
            <person name="Kikuchi T."/>
        </authorList>
    </citation>
    <scope>NUCLEOTIDE SEQUENCE</scope>
    <source>
        <strain evidence="10">Ka4C1</strain>
    </source>
</reference>
<dbReference type="OrthoDB" id="10253408at2759"/>
<dbReference type="EMBL" id="CAJFDI010000001">
    <property type="protein sequence ID" value="CAD5208106.1"/>
    <property type="molecule type" value="Genomic_DNA"/>
</dbReference>
<keyword evidence="7" id="KW-0732">Signal</keyword>
<evidence type="ECO:0000259" key="8">
    <source>
        <dbReference type="SMART" id="SM00645"/>
    </source>
</evidence>
<dbReference type="InterPro" id="IPR039417">
    <property type="entry name" value="Peptidase_C1A_papain-like"/>
</dbReference>
<keyword evidence="13" id="KW-1185">Reference proteome</keyword>
<dbReference type="InterPro" id="IPR025661">
    <property type="entry name" value="Pept_asp_AS"/>
</dbReference>
<dbReference type="InterPro" id="IPR038765">
    <property type="entry name" value="Papain-like_cys_pep_sf"/>
</dbReference>
<keyword evidence="3" id="KW-0378">Hydrolase</keyword>
<evidence type="ECO:0000313" key="11">
    <source>
        <dbReference type="EMBL" id="CAG9080242.1"/>
    </source>
</evidence>
<evidence type="ECO:0000256" key="1">
    <source>
        <dbReference type="ARBA" id="ARBA00008455"/>
    </source>
</evidence>
<dbReference type="eggNOG" id="KOG1543">
    <property type="taxonomic scope" value="Eukaryota"/>
</dbReference>
<reference evidence="14" key="1">
    <citation type="submission" date="2016-11" db="UniProtKB">
        <authorList>
            <consortium name="WormBaseParasite"/>
        </authorList>
    </citation>
    <scope>IDENTIFICATION</scope>
</reference>
<dbReference type="InterPro" id="IPR013201">
    <property type="entry name" value="Prot_inhib_I29"/>
</dbReference>
<comment type="similarity">
    <text evidence="1">Belongs to the peptidase C1 family.</text>
</comment>
<dbReference type="WBParaSite" id="BXY_0679100.1">
    <property type="protein sequence ID" value="BXY_0679100.1"/>
    <property type="gene ID" value="BXY_0679100"/>
</dbReference>
<keyword evidence="6" id="KW-1015">Disulfide bond</keyword>
<dbReference type="InterPro" id="IPR013128">
    <property type="entry name" value="Peptidase_C1A"/>
</dbReference>
<dbReference type="PROSITE" id="PS00639">
    <property type="entry name" value="THIOL_PROTEASE_HIS"/>
    <property type="match status" value="1"/>
</dbReference>
<dbReference type="GO" id="GO:0008234">
    <property type="term" value="F:cysteine-type peptidase activity"/>
    <property type="evidence" value="ECO:0007669"/>
    <property type="project" value="UniProtKB-KW"/>
</dbReference>
<feature type="chain" id="PRO_5035399674" evidence="7">
    <location>
        <begin position="17"/>
        <end position="392"/>
    </location>
</feature>
<dbReference type="AlphaFoldDB" id="A0A1I7S1B6"/>
<keyword evidence="2" id="KW-0645">Protease</keyword>
<evidence type="ECO:0000256" key="7">
    <source>
        <dbReference type="SAM" id="SignalP"/>
    </source>
</evidence>
<gene>
    <name evidence="10" type="ORF">BXYJ_LOCUS342</name>
</gene>
<feature type="signal peptide" evidence="7">
    <location>
        <begin position="1"/>
        <end position="16"/>
    </location>
</feature>
<evidence type="ECO:0000256" key="3">
    <source>
        <dbReference type="ARBA" id="ARBA00022801"/>
    </source>
</evidence>
<keyword evidence="4" id="KW-0788">Thiol protease</keyword>
<dbReference type="Gene3D" id="3.90.70.10">
    <property type="entry name" value="Cysteine proteinases"/>
    <property type="match status" value="1"/>
</dbReference>
<accession>A0A1I7S1B6</accession>
<proteinExistence type="inferred from homology"/>
<evidence type="ECO:0000256" key="4">
    <source>
        <dbReference type="ARBA" id="ARBA00022807"/>
    </source>
</evidence>
<keyword evidence="5" id="KW-0865">Zymogen</keyword>
<dbReference type="CDD" id="cd02248">
    <property type="entry name" value="Peptidase_C1A"/>
    <property type="match status" value="1"/>
</dbReference>
<name>A0A1I7S1B6_BURXY</name>
<evidence type="ECO:0000313" key="10">
    <source>
        <dbReference type="EMBL" id="CAD5208106.1"/>
    </source>
</evidence>
<dbReference type="PROSITE" id="PS00139">
    <property type="entry name" value="THIOL_PROTEASE_CYS"/>
    <property type="match status" value="1"/>
</dbReference>
<evidence type="ECO:0000259" key="9">
    <source>
        <dbReference type="SMART" id="SM00848"/>
    </source>
</evidence>
<evidence type="ECO:0000313" key="12">
    <source>
        <dbReference type="Proteomes" id="UP000095284"/>
    </source>
</evidence>
<feature type="domain" description="Cathepsin propeptide inhibitor" evidence="9">
    <location>
        <begin position="85"/>
        <end position="141"/>
    </location>
</feature>
<protein>
    <submittedName>
        <fullName evidence="10">(pine wood nematode) hypothetical protein</fullName>
    </submittedName>
</protein>
<dbReference type="PROSITE" id="PS00640">
    <property type="entry name" value="THIOL_PROTEASE_ASN"/>
    <property type="match status" value="1"/>
</dbReference>
<sequence length="392" mass="43643">MRLFLILLLSATIASAALFNLKDFGKELGDLLDLDKFEGLFKGNKIQDFIGKLKNVTENTKGALKLASSLHGKIDSSAKKDFNNFFQYIIKFSKKYKDNSTITERFQKFRNSLKRVDALQKTSKLAKFGVTKFSDLSPEEFKEKYTGIRDVEDVEQLHSTASPATPIRAKRDTPASFDWREKNGVTSVKSQKDCGCCYAFSAIGAIESQFKIKTGKEVDLSEQQAVSCTYKQKRYDNNQGCDGGSARGVLAYAINHGLTTESEWKYTSGDDKKIPPCVAKPTSVKMSKQERVPRGDEGKMAEYVSSVGPIVTYIDSTQIMDYVSGIVDAPKPAKGWAVDHGVLTVGYGEENGTPYWIIKNSWGEDWGEQGYVRVVRGKNSLQLADFNFAVYA</sequence>
<dbReference type="InterPro" id="IPR025660">
    <property type="entry name" value="Pept_his_AS"/>
</dbReference>
<dbReference type="Proteomes" id="UP000659654">
    <property type="component" value="Unassembled WGS sequence"/>
</dbReference>
<dbReference type="PRINTS" id="PR00705">
    <property type="entry name" value="PAPAIN"/>
</dbReference>
<dbReference type="SMART" id="SM00645">
    <property type="entry name" value="Pept_C1"/>
    <property type="match status" value="1"/>
</dbReference>
<dbReference type="SUPFAM" id="SSF54001">
    <property type="entry name" value="Cysteine proteinases"/>
    <property type="match status" value="1"/>
</dbReference>
<feature type="domain" description="Peptidase C1A papain C-terminal" evidence="8">
    <location>
        <begin position="173"/>
        <end position="391"/>
    </location>
</feature>
<dbReference type="InterPro" id="IPR000668">
    <property type="entry name" value="Peptidase_C1A_C"/>
</dbReference>
<dbReference type="Proteomes" id="UP000095284">
    <property type="component" value="Unplaced"/>
</dbReference>
<dbReference type="GO" id="GO:0006508">
    <property type="term" value="P:proteolysis"/>
    <property type="evidence" value="ECO:0007669"/>
    <property type="project" value="UniProtKB-KW"/>
</dbReference>
<evidence type="ECO:0000256" key="6">
    <source>
        <dbReference type="ARBA" id="ARBA00023157"/>
    </source>
</evidence>
<dbReference type="InterPro" id="IPR000169">
    <property type="entry name" value="Pept_cys_AS"/>
</dbReference>
<evidence type="ECO:0000256" key="2">
    <source>
        <dbReference type="ARBA" id="ARBA00022670"/>
    </source>
</evidence>
<dbReference type="PANTHER" id="PTHR12411">
    <property type="entry name" value="CYSTEINE PROTEASE FAMILY C1-RELATED"/>
    <property type="match status" value="1"/>
</dbReference>
<evidence type="ECO:0000313" key="13">
    <source>
        <dbReference type="Proteomes" id="UP000659654"/>
    </source>
</evidence>
<dbReference type="Proteomes" id="UP000582659">
    <property type="component" value="Unassembled WGS sequence"/>
</dbReference>
<dbReference type="SMR" id="A0A1I7S1B6"/>
<evidence type="ECO:0000313" key="14">
    <source>
        <dbReference type="WBParaSite" id="BXY_0679100.1"/>
    </source>
</evidence>
<dbReference type="EMBL" id="CAJFCV020000001">
    <property type="protein sequence ID" value="CAG9080242.1"/>
    <property type="molecule type" value="Genomic_DNA"/>
</dbReference>
<dbReference type="Pfam" id="PF00112">
    <property type="entry name" value="Peptidase_C1"/>
    <property type="match status" value="1"/>
</dbReference>